<sequence>MSNNQKSISGKNSQAVRRAGARHAAALQKYTVPAVDSTQPVSSDTRPPHTVIPPESHERVDESEANTTTRKRKRLDPTVAPIDKAHAGSSNPGTNTSTSITNSVPRNPRPPAVPTEDSRTSSKASAQVHAVQAIRAAGAVYRQSQDHEMESEEEDSDGRSGPQVGSSGETESIGDMMRKIEAMHNDEGGKVAVEALITLLQKVMDLKTTKNEQDERGKNKAKPKIPNPANDPSIPWEQDKSFEIPNHVKHREVEVNALLGYIRFVVYEFLGRQGPSDPLPPAPPEGEVKAPTEKGFWFRWWESERSLFNQTACRIVVDRVLADMPGVRSVMDADEIQEMVTAHLVYLKACWTRQNDPNAESKEARRLRRCASDTRKRTLYGQRVAVIDNLPGLNGHARLIAALGIEGTSSDEEDPNAKGVYIIHRRAPLAEDVTHLKRQLDQAYTIHFKGPGSRGNPARVRVDRGLKSKRPFIIKGLPDTCLDPGELITLGPLQREMLELRRLDYDFTFPKELLEAPTY</sequence>
<gene>
    <name evidence="2" type="ORF">RSOL_391320</name>
</gene>
<evidence type="ECO:0000256" key="1">
    <source>
        <dbReference type="SAM" id="MobiDB-lite"/>
    </source>
</evidence>
<evidence type="ECO:0000313" key="2">
    <source>
        <dbReference type="EMBL" id="EUC61296.1"/>
    </source>
</evidence>
<feature type="compositionally biased region" description="Low complexity" evidence="1">
    <location>
        <begin position="89"/>
        <end position="103"/>
    </location>
</feature>
<reference evidence="3" key="1">
    <citation type="journal article" date="2014" name="Genome Announc.">
        <title>Draft genome sequence of the plant-pathogenic soil fungus Rhizoctonia solani anastomosis group 3 strain Rhs1AP.</title>
        <authorList>
            <person name="Cubeta M.A."/>
            <person name="Thomas E."/>
            <person name="Dean R.A."/>
            <person name="Jabaji S."/>
            <person name="Neate S.M."/>
            <person name="Tavantzis S."/>
            <person name="Toda T."/>
            <person name="Vilgalys R."/>
            <person name="Bharathan N."/>
            <person name="Fedorova-Abrams N."/>
            <person name="Pakala S.B."/>
            <person name="Pakala S.M."/>
            <person name="Zafar N."/>
            <person name="Joardar V."/>
            <person name="Losada L."/>
            <person name="Nierman W.C."/>
        </authorList>
    </citation>
    <scope>NUCLEOTIDE SEQUENCE [LARGE SCALE GENOMIC DNA]</scope>
    <source>
        <strain evidence="3">AG-3</strain>
    </source>
</reference>
<organism evidence="2 3">
    <name type="scientific">Rhizoctonia solani AG-3 Rhs1AP</name>
    <dbReference type="NCBI Taxonomy" id="1086054"/>
    <lineage>
        <taxon>Eukaryota</taxon>
        <taxon>Fungi</taxon>
        <taxon>Dikarya</taxon>
        <taxon>Basidiomycota</taxon>
        <taxon>Agaricomycotina</taxon>
        <taxon>Agaricomycetes</taxon>
        <taxon>Cantharellales</taxon>
        <taxon>Ceratobasidiaceae</taxon>
        <taxon>Rhizoctonia</taxon>
    </lineage>
</organism>
<protein>
    <submittedName>
        <fullName evidence="2">Uncharacterized protein</fullName>
    </submittedName>
</protein>
<dbReference type="OrthoDB" id="3224221at2759"/>
<proteinExistence type="predicted"/>
<feature type="compositionally biased region" description="Basic and acidic residues" evidence="1">
    <location>
        <begin position="208"/>
        <end position="218"/>
    </location>
</feature>
<accession>X8JDF2</accession>
<feature type="compositionally biased region" description="Low complexity" evidence="1">
    <location>
        <begin position="15"/>
        <end position="26"/>
    </location>
</feature>
<evidence type="ECO:0000313" key="3">
    <source>
        <dbReference type="Proteomes" id="UP000030108"/>
    </source>
</evidence>
<feature type="region of interest" description="Disordered" evidence="1">
    <location>
        <begin position="1"/>
        <end position="170"/>
    </location>
</feature>
<dbReference type="Proteomes" id="UP000030108">
    <property type="component" value="Unassembled WGS sequence"/>
</dbReference>
<feature type="compositionally biased region" description="Polar residues" evidence="1">
    <location>
        <begin position="36"/>
        <end position="45"/>
    </location>
</feature>
<dbReference type="AlphaFoldDB" id="X8JDF2"/>
<feature type="compositionally biased region" description="Polar residues" evidence="1">
    <location>
        <begin position="1"/>
        <end position="14"/>
    </location>
</feature>
<dbReference type="EMBL" id="JATN01000319">
    <property type="protein sequence ID" value="EUC61296.1"/>
    <property type="molecule type" value="Genomic_DNA"/>
</dbReference>
<feature type="region of interest" description="Disordered" evidence="1">
    <location>
        <begin position="208"/>
        <end position="238"/>
    </location>
</feature>
<comment type="caution">
    <text evidence="2">The sequence shown here is derived from an EMBL/GenBank/DDBJ whole genome shotgun (WGS) entry which is preliminary data.</text>
</comment>
<name>X8JDF2_9AGAM</name>